<dbReference type="PROSITE" id="PS50050">
    <property type="entry name" value="TNFR_NGFR_2"/>
    <property type="match status" value="1"/>
</dbReference>
<feature type="domain" description="TNFR-Cys" evidence="4">
    <location>
        <begin position="75"/>
        <end position="118"/>
    </location>
</feature>
<feature type="transmembrane region" description="Helical" evidence="3">
    <location>
        <begin position="188"/>
        <end position="210"/>
    </location>
</feature>
<accession>A0AAV9S1H2</accession>
<dbReference type="InterPro" id="IPR001368">
    <property type="entry name" value="TNFR/NGFR_Cys_rich_reg"/>
</dbReference>
<feature type="compositionally biased region" description="Basic and acidic residues" evidence="2">
    <location>
        <begin position="341"/>
        <end position="353"/>
    </location>
</feature>
<feature type="region of interest" description="Disordered" evidence="2">
    <location>
        <begin position="293"/>
        <end position="353"/>
    </location>
</feature>
<reference evidence="5 6" key="1">
    <citation type="submission" date="2021-06" db="EMBL/GenBank/DDBJ databases">
        <authorList>
            <person name="Palmer J.M."/>
        </authorList>
    </citation>
    <scope>NUCLEOTIDE SEQUENCE [LARGE SCALE GENOMIC DNA]</scope>
    <source>
        <strain evidence="5 6">MEX-2019</strain>
        <tissue evidence="5">Muscle</tissue>
    </source>
</reference>
<evidence type="ECO:0000256" key="2">
    <source>
        <dbReference type="SAM" id="MobiDB-lite"/>
    </source>
</evidence>
<keyword evidence="3" id="KW-0812">Transmembrane</keyword>
<dbReference type="EMBL" id="JAHHUM010000994">
    <property type="protein sequence ID" value="KAK5615173.1"/>
    <property type="molecule type" value="Genomic_DNA"/>
</dbReference>
<protein>
    <recommendedName>
        <fullName evidence="4">TNFR-Cys domain-containing protein</fullName>
    </recommendedName>
</protein>
<keyword evidence="6" id="KW-1185">Reference proteome</keyword>
<proteinExistence type="predicted"/>
<gene>
    <name evidence="5" type="ORF">CRENBAI_004741</name>
</gene>
<dbReference type="SMART" id="SM00208">
    <property type="entry name" value="TNFR"/>
    <property type="match status" value="1"/>
</dbReference>
<sequence length="353" mass="39349">MDTRFPACSSDARSRRKGELHQRMGTVQYFLAVLLSAQLVLNSPMQPDRTYREGNKRCTECPAGEFQKSCTQCKPCPRGTYTKEWNREPTCLNCFRDCTPRYHLKVVQNCTRTTPLRCVCEPGFRCTEFDHLGNCRECEKEMDTTAVTLNKDKQTSSAQTKRCSSPRCDAPPGPTTSNPKPAHTGTGLAAILGMVVFIGCVALMILFCIYQPREETCFRQIIAKLCNEEGPNAARKAKESTHQFPRDSFSAKQQTAPLSAANLGSVHVHNPGTVIFSLLSQFTGQVGPTVQCGKRAESVSNEEEDERDCPVFHPMPSPSIQLSEEERSSETGDVFFPSQEQGKDYHVSKEEVL</sequence>
<evidence type="ECO:0000256" key="1">
    <source>
        <dbReference type="PROSITE-ProRule" id="PRU00206"/>
    </source>
</evidence>
<feature type="disulfide bond" evidence="1">
    <location>
        <begin position="76"/>
        <end position="91"/>
    </location>
</feature>
<feature type="region of interest" description="Disordered" evidence="2">
    <location>
        <begin position="149"/>
        <end position="182"/>
    </location>
</feature>
<comment type="caution">
    <text evidence="5">The sequence shown here is derived from an EMBL/GenBank/DDBJ whole genome shotgun (WGS) entry which is preliminary data.</text>
</comment>
<keyword evidence="1" id="KW-1015">Disulfide bond</keyword>
<dbReference type="Gene3D" id="2.10.50.10">
    <property type="entry name" value="Tumor Necrosis Factor Receptor, subunit A, domain 2"/>
    <property type="match status" value="2"/>
</dbReference>
<evidence type="ECO:0000313" key="6">
    <source>
        <dbReference type="Proteomes" id="UP001311232"/>
    </source>
</evidence>
<dbReference type="Proteomes" id="UP001311232">
    <property type="component" value="Unassembled WGS sequence"/>
</dbReference>
<feature type="repeat" description="TNFR-Cys" evidence="1">
    <location>
        <begin position="75"/>
        <end position="118"/>
    </location>
</feature>
<evidence type="ECO:0000256" key="3">
    <source>
        <dbReference type="SAM" id="Phobius"/>
    </source>
</evidence>
<comment type="caution">
    <text evidence="1">Lacks conserved residue(s) required for the propagation of feature annotation.</text>
</comment>
<evidence type="ECO:0000259" key="4">
    <source>
        <dbReference type="PROSITE" id="PS50050"/>
    </source>
</evidence>
<keyword evidence="3" id="KW-0472">Membrane</keyword>
<evidence type="ECO:0000313" key="5">
    <source>
        <dbReference type="EMBL" id="KAK5615173.1"/>
    </source>
</evidence>
<dbReference type="SUPFAM" id="SSF57586">
    <property type="entry name" value="TNF receptor-like"/>
    <property type="match status" value="1"/>
</dbReference>
<dbReference type="AlphaFoldDB" id="A0AAV9S1H2"/>
<name>A0AAV9S1H2_9TELE</name>
<dbReference type="PROSITE" id="PS00652">
    <property type="entry name" value="TNFR_NGFR_1"/>
    <property type="match status" value="1"/>
</dbReference>
<keyword evidence="3" id="KW-1133">Transmembrane helix</keyword>
<dbReference type="CDD" id="cd00185">
    <property type="entry name" value="TNFRSF"/>
    <property type="match status" value="1"/>
</dbReference>
<organism evidence="5 6">
    <name type="scientific">Crenichthys baileyi</name>
    <name type="common">White River springfish</name>
    <dbReference type="NCBI Taxonomy" id="28760"/>
    <lineage>
        <taxon>Eukaryota</taxon>
        <taxon>Metazoa</taxon>
        <taxon>Chordata</taxon>
        <taxon>Craniata</taxon>
        <taxon>Vertebrata</taxon>
        <taxon>Euteleostomi</taxon>
        <taxon>Actinopterygii</taxon>
        <taxon>Neopterygii</taxon>
        <taxon>Teleostei</taxon>
        <taxon>Neoteleostei</taxon>
        <taxon>Acanthomorphata</taxon>
        <taxon>Ovalentaria</taxon>
        <taxon>Atherinomorphae</taxon>
        <taxon>Cyprinodontiformes</taxon>
        <taxon>Goodeidae</taxon>
        <taxon>Crenichthys</taxon>
    </lineage>
</organism>